<feature type="compositionally biased region" description="Polar residues" evidence="1">
    <location>
        <begin position="37"/>
        <end position="57"/>
    </location>
</feature>
<keyword evidence="3" id="KW-1185">Reference proteome</keyword>
<comment type="caution">
    <text evidence="2">The sequence shown here is derived from an EMBL/GenBank/DDBJ whole genome shotgun (WGS) entry which is preliminary data.</text>
</comment>
<name>A0AAD6CR07_9EURO</name>
<dbReference type="AlphaFoldDB" id="A0AAD6CR07"/>
<feature type="region of interest" description="Disordered" evidence="1">
    <location>
        <begin position="97"/>
        <end position="131"/>
    </location>
</feature>
<evidence type="ECO:0000313" key="2">
    <source>
        <dbReference type="EMBL" id="KAJ5533425.1"/>
    </source>
</evidence>
<accession>A0AAD6CR07</accession>
<gene>
    <name evidence="2" type="ORF">N7494_009977</name>
</gene>
<evidence type="ECO:0000256" key="1">
    <source>
        <dbReference type="SAM" id="MobiDB-lite"/>
    </source>
</evidence>
<dbReference type="Proteomes" id="UP001220324">
    <property type="component" value="Unassembled WGS sequence"/>
</dbReference>
<feature type="region of interest" description="Disordered" evidence="1">
    <location>
        <begin position="1"/>
        <end position="84"/>
    </location>
</feature>
<dbReference type="EMBL" id="JAQIZZ010000007">
    <property type="protein sequence ID" value="KAJ5533425.1"/>
    <property type="molecule type" value="Genomic_DNA"/>
</dbReference>
<protein>
    <submittedName>
        <fullName evidence="2">Uncharacterized protein</fullName>
    </submittedName>
</protein>
<feature type="compositionally biased region" description="Basic residues" evidence="1">
    <location>
        <begin position="1"/>
        <end position="11"/>
    </location>
</feature>
<reference evidence="2 3" key="1">
    <citation type="journal article" date="2023" name="IMA Fungus">
        <title>Comparative genomic study of the Penicillium genus elucidates a diverse pangenome and 15 lateral gene transfer events.</title>
        <authorList>
            <person name="Petersen C."/>
            <person name="Sorensen T."/>
            <person name="Nielsen M.R."/>
            <person name="Sondergaard T.E."/>
            <person name="Sorensen J.L."/>
            <person name="Fitzpatrick D.A."/>
            <person name="Frisvad J.C."/>
            <person name="Nielsen K.L."/>
        </authorList>
    </citation>
    <scope>NUCLEOTIDE SEQUENCE [LARGE SCALE GENOMIC DNA]</scope>
    <source>
        <strain evidence="2 3">IBT 35679</strain>
    </source>
</reference>
<evidence type="ECO:0000313" key="3">
    <source>
        <dbReference type="Proteomes" id="UP001220324"/>
    </source>
</evidence>
<feature type="compositionally biased region" description="Low complexity" evidence="1">
    <location>
        <begin position="58"/>
        <end position="78"/>
    </location>
</feature>
<proteinExistence type="predicted"/>
<sequence length="315" mass="34130">MRNRQSRRSRSHSGAQRVKRSRSDNCPARPAPAQASYAGNASVAQSDSVESSVCAANSSSTGPSMTPGPSAGTGPSTGAKHFDNTKTLFDGETLASVGIPDITPSSGNTDVPGINDEHHADTNASNNTAGPRMGPLPTLKEYSHLCWICRQPFQISTGIKDNWKCFHQPPFLGNNGDLLPAQLCGSAHNPSMHVCCWDIAQKLLPESILSGSHVMRLLNHLRFLSPFARPTPSCIETNSIDLELFTDNDSMSVMQDKDCRQQLIPEAVLSQVSKLLDQKQDSLTVDELRGIDACLAHWMTLSHPNSLKIEAWGFL</sequence>
<organism evidence="2 3">
    <name type="scientific">Penicillium frequentans</name>
    <dbReference type="NCBI Taxonomy" id="3151616"/>
    <lineage>
        <taxon>Eukaryota</taxon>
        <taxon>Fungi</taxon>
        <taxon>Dikarya</taxon>
        <taxon>Ascomycota</taxon>
        <taxon>Pezizomycotina</taxon>
        <taxon>Eurotiomycetes</taxon>
        <taxon>Eurotiomycetidae</taxon>
        <taxon>Eurotiales</taxon>
        <taxon>Aspergillaceae</taxon>
        <taxon>Penicillium</taxon>
    </lineage>
</organism>